<dbReference type="GO" id="GO:0003723">
    <property type="term" value="F:RNA binding"/>
    <property type="evidence" value="ECO:0007669"/>
    <property type="project" value="UniProtKB-UniRule"/>
</dbReference>
<reference evidence="3" key="2">
    <citation type="journal article" name="Front. Microbiol.">
        <title>Degradative Capacity of Two Strains of Rhodonia placenta: From Phenotype to Genotype.</title>
        <authorList>
            <person name="Kolle M."/>
            <person name="Horta M.A.C."/>
            <person name="Nowrousian M."/>
            <person name="Ohm R.A."/>
            <person name="Benz J.P."/>
            <person name="Pilgard A."/>
        </authorList>
    </citation>
    <scope>NUCLEOTIDE SEQUENCE</scope>
    <source>
        <strain evidence="3">FPRL280</strain>
    </source>
</reference>
<reference evidence="3" key="1">
    <citation type="submission" date="2020-11" db="EMBL/GenBank/DDBJ databases">
        <authorList>
            <person name="Koelle M."/>
            <person name="Horta M.A.C."/>
            <person name="Nowrousian M."/>
            <person name="Ohm R.A."/>
            <person name="Benz P."/>
            <person name="Pilgard A."/>
        </authorList>
    </citation>
    <scope>NUCLEOTIDE SEQUENCE</scope>
    <source>
        <strain evidence="3">FPRL280</strain>
    </source>
</reference>
<sequence length="67" mass="7349">MQLNNWLQNRYRSTDLLTWNTSPSGQRHNAVWTAVAYINGVEYGRGTGPSQGAAKEVAAQKALDALT</sequence>
<name>A0A8H7TYU2_9APHY</name>
<dbReference type="Pfam" id="PF00035">
    <property type="entry name" value="dsrm"/>
    <property type="match status" value="1"/>
</dbReference>
<evidence type="ECO:0000313" key="3">
    <source>
        <dbReference type="EMBL" id="KAF9806020.1"/>
    </source>
</evidence>
<dbReference type="InterPro" id="IPR014720">
    <property type="entry name" value="dsRBD_dom"/>
</dbReference>
<dbReference type="Proteomes" id="UP000639403">
    <property type="component" value="Unassembled WGS sequence"/>
</dbReference>
<dbReference type="EMBL" id="JADOXO010000351">
    <property type="protein sequence ID" value="KAF9806020.1"/>
    <property type="molecule type" value="Genomic_DNA"/>
</dbReference>
<comment type="caution">
    <text evidence="3">The sequence shown here is derived from an EMBL/GenBank/DDBJ whole genome shotgun (WGS) entry which is preliminary data.</text>
</comment>
<proteinExistence type="predicted"/>
<evidence type="ECO:0000313" key="4">
    <source>
        <dbReference type="Proteomes" id="UP000639403"/>
    </source>
</evidence>
<accession>A0A8H7TYU2</accession>
<organism evidence="3 4">
    <name type="scientific">Rhodonia placenta</name>
    <dbReference type="NCBI Taxonomy" id="104341"/>
    <lineage>
        <taxon>Eukaryota</taxon>
        <taxon>Fungi</taxon>
        <taxon>Dikarya</taxon>
        <taxon>Basidiomycota</taxon>
        <taxon>Agaricomycotina</taxon>
        <taxon>Agaricomycetes</taxon>
        <taxon>Polyporales</taxon>
        <taxon>Adustoporiaceae</taxon>
        <taxon>Rhodonia</taxon>
    </lineage>
</organism>
<dbReference type="SUPFAM" id="SSF54768">
    <property type="entry name" value="dsRNA-binding domain-like"/>
    <property type="match status" value="1"/>
</dbReference>
<dbReference type="PROSITE" id="PS50137">
    <property type="entry name" value="DS_RBD"/>
    <property type="match status" value="1"/>
</dbReference>
<dbReference type="AlphaFoldDB" id="A0A8H7TYU2"/>
<keyword evidence="1" id="KW-0694">RNA-binding</keyword>
<feature type="domain" description="DRBM" evidence="2">
    <location>
        <begin position="1"/>
        <end position="67"/>
    </location>
</feature>
<gene>
    <name evidence="3" type="ORF">IEO21_08848</name>
</gene>
<evidence type="ECO:0000259" key="2">
    <source>
        <dbReference type="PROSITE" id="PS50137"/>
    </source>
</evidence>
<protein>
    <recommendedName>
        <fullName evidence="2">DRBM domain-containing protein</fullName>
    </recommendedName>
</protein>
<dbReference type="Gene3D" id="3.30.160.20">
    <property type="match status" value="1"/>
</dbReference>
<evidence type="ECO:0000256" key="1">
    <source>
        <dbReference type="PROSITE-ProRule" id="PRU00266"/>
    </source>
</evidence>